<protein>
    <submittedName>
        <fullName evidence="1">Uncharacterized protein</fullName>
    </submittedName>
</protein>
<reference evidence="1 2" key="1">
    <citation type="journal article" date="2012" name="Science">
        <title>The Paleozoic origin of enzymatic lignin decomposition reconstructed from 31 fungal genomes.</title>
        <authorList>
            <person name="Floudas D."/>
            <person name="Binder M."/>
            <person name="Riley R."/>
            <person name="Barry K."/>
            <person name="Blanchette R.A."/>
            <person name="Henrissat B."/>
            <person name="Martinez A.T."/>
            <person name="Otillar R."/>
            <person name="Spatafora J.W."/>
            <person name="Yadav J.S."/>
            <person name="Aerts A."/>
            <person name="Benoit I."/>
            <person name="Boyd A."/>
            <person name="Carlson A."/>
            <person name="Copeland A."/>
            <person name="Coutinho P.M."/>
            <person name="de Vries R.P."/>
            <person name="Ferreira P."/>
            <person name="Findley K."/>
            <person name="Foster B."/>
            <person name="Gaskell J."/>
            <person name="Glotzer D."/>
            <person name="Gorecki P."/>
            <person name="Heitman J."/>
            <person name="Hesse C."/>
            <person name="Hori C."/>
            <person name="Igarashi K."/>
            <person name="Jurgens J.A."/>
            <person name="Kallen N."/>
            <person name="Kersten P."/>
            <person name="Kohler A."/>
            <person name="Kuees U."/>
            <person name="Kumar T.K.A."/>
            <person name="Kuo A."/>
            <person name="LaButti K."/>
            <person name="Larrondo L.F."/>
            <person name="Lindquist E."/>
            <person name="Ling A."/>
            <person name="Lombard V."/>
            <person name="Lucas S."/>
            <person name="Lundell T."/>
            <person name="Martin R."/>
            <person name="McLaughlin D.J."/>
            <person name="Morgenstern I."/>
            <person name="Morin E."/>
            <person name="Murat C."/>
            <person name="Nagy L.G."/>
            <person name="Nolan M."/>
            <person name="Ohm R.A."/>
            <person name="Patyshakuliyeva A."/>
            <person name="Rokas A."/>
            <person name="Ruiz-Duenas F.J."/>
            <person name="Sabat G."/>
            <person name="Salamov A."/>
            <person name="Samejima M."/>
            <person name="Schmutz J."/>
            <person name="Slot J.C."/>
            <person name="St John F."/>
            <person name="Stenlid J."/>
            <person name="Sun H."/>
            <person name="Sun S."/>
            <person name="Syed K."/>
            <person name="Tsang A."/>
            <person name="Wiebenga A."/>
            <person name="Young D."/>
            <person name="Pisabarro A."/>
            <person name="Eastwood D.C."/>
            <person name="Martin F."/>
            <person name="Cullen D."/>
            <person name="Grigoriev I.V."/>
            <person name="Hibbett D.S."/>
        </authorList>
    </citation>
    <scope>NUCLEOTIDE SEQUENCE [LARGE SCALE GENOMIC DNA]</scope>
    <source>
        <strain evidence="1 2">MD-104</strain>
    </source>
</reference>
<dbReference type="EMBL" id="KB467843">
    <property type="protein sequence ID" value="PCH35176.1"/>
    <property type="molecule type" value="Genomic_DNA"/>
</dbReference>
<dbReference type="AlphaFoldDB" id="A0A2H3IZ01"/>
<proteinExistence type="predicted"/>
<accession>A0A2H3IZ01</accession>
<keyword evidence="2" id="KW-1185">Reference proteome</keyword>
<name>A0A2H3IZ01_WOLCO</name>
<evidence type="ECO:0000313" key="1">
    <source>
        <dbReference type="EMBL" id="PCH35176.1"/>
    </source>
</evidence>
<dbReference type="Proteomes" id="UP000218811">
    <property type="component" value="Unassembled WGS sequence"/>
</dbReference>
<organism evidence="1 2">
    <name type="scientific">Wolfiporia cocos (strain MD-104)</name>
    <name type="common">Brown rot fungus</name>
    <dbReference type="NCBI Taxonomy" id="742152"/>
    <lineage>
        <taxon>Eukaryota</taxon>
        <taxon>Fungi</taxon>
        <taxon>Dikarya</taxon>
        <taxon>Basidiomycota</taxon>
        <taxon>Agaricomycotina</taxon>
        <taxon>Agaricomycetes</taxon>
        <taxon>Polyporales</taxon>
        <taxon>Phaeolaceae</taxon>
        <taxon>Wolfiporia</taxon>
    </lineage>
</organism>
<sequence length="261" mass="28880">MTTDTVYPYPTVSARHTAARASCGTRLEARATPSPSRLSMSYSLLMHDRPRRWSESYQFNQIQPTGIFPTGRACLSLGTASPAIFASHRHITYAPPVFPTFASVSCFLPSPSFFSPSHPCPHSPPSTTVAPSWLRRPVHLSASGRRRGKAIKPCHLRPPDVHSAHRAKPARSLACVEHERICCHIRKILNKLPLLPCYRLICSAIEPYRSGAPGLVQVARGRVRVGIVCLTSAVCERGGSAGPRRWMRLDRWSDERRGAAR</sequence>
<gene>
    <name evidence="1" type="ORF">WOLCODRAFT_155854</name>
</gene>
<evidence type="ECO:0000313" key="2">
    <source>
        <dbReference type="Proteomes" id="UP000218811"/>
    </source>
</evidence>